<accession>A0A655WJE3</accession>
<evidence type="ECO:0000313" key="3">
    <source>
        <dbReference type="Proteomes" id="UP000041770"/>
    </source>
</evidence>
<evidence type="ECO:0000313" key="2">
    <source>
        <dbReference type="EMBL" id="CSB91814.1"/>
    </source>
</evidence>
<dbReference type="Proteomes" id="UP000041770">
    <property type="component" value="Unassembled WGS sequence"/>
</dbReference>
<dbReference type="Proteomes" id="UP000044806">
    <property type="component" value="Unassembled WGS sequence"/>
</dbReference>
<dbReference type="EMBL" id="CWQY01000001">
    <property type="protein sequence ID" value="CSB91814.1"/>
    <property type="molecule type" value="Genomic_DNA"/>
</dbReference>
<dbReference type="AlphaFoldDB" id="A0A655WJE3"/>
<protein>
    <submittedName>
        <fullName evidence="2">Uncharacterized protein</fullName>
    </submittedName>
</protein>
<evidence type="ECO:0000313" key="1">
    <source>
        <dbReference type="EMBL" id="CSA48415.1"/>
    </source>
</evidence>
<name>A0A655WJE3_VIBCL</name>
<reference evidence="3 4" key="1">
    <citation type="submission" date="2015-07" db="EMBL/GenBank/DDBJ databases">
        <authorList>
            <consortium name="Pathogen Informatics"/>
        </authorList>
    </citation>
    <scope>NUCLEOTIDE SEQUENCE [LARGE SCALE GENOMIC DNA]</scope>
    <source>
        <strain evidence="2 3">A316</strain>
        <strain evidence="1 4">A51</strain>
    </source>
</reference>
<evidence type="ECO:0000313" key="4">
    <source>
        <dbReference type="Proteomes" id="UP000044806"/>
    </source>
</evidence>
<gene>
    <name evidence="1" type="ORF">ERS013165_01703</name>
    <name evidence="2" type="ORF">ERS013200_00024</name>
</gene>
<proteinExistence type="predicted"/>
<dbReference type="EMBL" id="CWOW01000007">
    <property type="protein sequence ID" value="CSA48415.1"/>
    <property type="molecule type" value="Genomic_DNA"/>
</dbReference>
<sequence>MFVTQLAHRLHKFSTRRNNATFTLQRLHHHSTSAIGDLRLQCSQIVIRQMNNITRFRAKTIRIGRLTTDRYGKESTTVETLVKGNNLGFLRTIHIGRITTRQFECCFVGFRAGVGKKDLFGKTHLSQFFRQAQRWLIGHYVT</sequence>
<organism evidence="2 3">
    <name type="scientific">Vibrio cholerae</name>
    <dbReference type="NCBI Taxonomy" id="666"/>
    <lineage>
        <taxon>Bacteria</taxon>
        <taxon>Pseudomonadati</taxon>
        <taxon>Pseudomonadota</taxon>
        <taxon>Gammaproteobacteria</taxon>
        <taxon>Vibrionales</taxon>
        <taxon>Vibrionaceae</taxon>
        <taxon>Vibrio</taxon>
    </lineage>
</organism>